<protein>
    <submittedName>
        <fullName evidence="6">Aminotransferase</fullName>
    </submittedName>
</protein>
<dbReference type="EMBL" id="NAEW01000012">
    <property type="protein sequence ID" value="OQM40222.1"/>
    <property type="molecule type" value="Genomic_DNA"/>
</dbReference>
<dbReference type="GO" id="GO:0008483">
    <property type="term" value="F:transaminase activity"/>
    <property type="evidence" value="ECO:0007669"/>
    <property type="project" value="UniProtKB-KW"/>
</dbReference>
<evidence type="ECO:0000256" key="4">
    <source>
        <dbReference type="PIRSR" id="PIRSR000390-2"/>
    </source>
</evidence>
<gene>
    <name evidence="6" type="ORF">BZK42_20410</name>
</gene>
<dbReference type="PANTHER" id="PTHR30244">
    <property type="entry name" value="TRANSAMINASE"/>
    <property type="match status" value="1"/>
</dbReference>
<name>A0A1V8NUW4_CITBR</name>
<organism evidence="6 7">
    <name type="scientific">Citrobacter braakii</name>
    <dbReference type="NCBI Taxonomy" id="57706"/>
    <lineage>
        <taxon>Bacteria</taxon>
        <taxon>Pseudomonadati</taxon>
        <taxon>Pseudomonadota</taxon>
        <taxon>Gammaproteobacteria</taxon>
        <taxon>Enterobacterales</taxon>
        <taxon>Enterobacteriaceae</taxon>
        <taxon>Citrobacter</taxon>
        <taxon>Citrobacter freundii complex</taxon>
    </lineage>
</organism>
<comment type="similarity">
    <text evidence="2 5">Belongs to the DegT/DnrJ/EryC1 family.</text>
</comment>
<dbReference type="AlphaFoldDB" id="A0A1V8NUW4"/>
<feature type="modified residue" description="N6-(pyridoxal phosphate)lysine" evidence="4">
    <location>
        <position position="188"/>
    </location>
</feature>
<dbReference type="Pfam" id="PF01041">
    <property type="entry name" value="DegT_DnrJ_EryC1"/>
    <property type="match status" value="1"/>
</dbReference>
<dbReference type="InterPro" id="IPR015421">
    <property type="entry name" value="PyrdxlP-dep_Trfase_major"/>
</dbReference>
<reference evidence="6 7" key="1">
    <citation type="submission" date="2017-03" db="EMBL/GenBank/DDBJ databases">
        <authorList>
            <person name="Afonso C.L."/>
            <person name="Miller P.J."/>
            <person name="Scott M.A."/>
            <person name="Spackman E."/>
            <person name="Goraichik I."/>
            <person name="Dimitrov K.M."/>
            <person name="Suarez D.L."/>
            <person name="Swayne D.E."/>
        </authorList>
    </citation>
    <scope>NUCLEOTIDE SEQUENCE [LARGE SCALE GENOMIC DNA]</scope>
    <source>
        <strain evidence="6 7">ATCC 51113</strain>
    </source>
</reference>
<dbReference type="InterPro" id="IPR015424">
    <property type="entry name" value="PyrdxlP-dep_Trfase"/>
</dbReference>
<dbReference type="PIRSF" id="PIRSF000390">
    <property type="entry name" value="PLP_StrS"/>
    <property type="match status" value="1"/>
</dbReference>
<keyword evidence="6" id="KW-0032">Aminotransferase</keyword>
<evidence type="ECO:0000313" key="7">
    <source>
        <dbReference type="Proteomes" id="UP000192573"/>
    </source>
</evidence>
<dbReference type="GO" id="GO:0000271">
    <property type="term" value="P:polysaccharide biosynthetic process"/>
    <property type="evidence" value="ECO:0007669"/>
    <property type="project" value="TreeGrafter"/>
</dbReference>
<feature type="active site" description="Proton acceptor" evidence="3">
    <location>
        <position position="188"/>
    </location>
</feature>
<dbReference type="CDD" id="cd00616">
    <property type="entry name" value="AHBA_syn"/>
    <property type="match status" value="1"/>
</dbReference>
<accession>A0A1V8NUW4</accession>
<evidence type="ECO:0000256" key="3">
    <source>
        <dbReference type="PIRSR" id="PIRSR000390-1"/>
    </source>
</evidence>
<keyword evidence="1 4" id="KW-0663">Pyridoxal phosphate</keyword>
<keyword evidence="6" id="KW-0808">Transferase</keyword>
<dbReference type="SUPFAM" id="SSF53383">
    <property type="entry name" value="PLP-dependent transferases"/>
    <property type="match status" value="1"/>
</dbReference>
<dbReference type="RefSeq" id="WP_047498469.1">
    <property type="nucleotide sequence ID" value="NZ_CABGPK010000002.1"/>
</dbReference>
<sequence>MKQAEHNLITVTKPVLPPLEEFMPYLQEIWSSKQLTNNGVMHQLLEEKLASYLNVPYISLFCNATIALIAAMQTLRIKGEVITTPYSFVATTHSILWNQLTPVFVDIDPHSFNINPHLIESAITAKTGLIMPVHVYGQTCNTAEIENISNNYGIPVIYDAAHAFAVEDCSGSILRHGDLSVLSFHATKVFNTFEGGAIVSYDKKTKQRIDYLKNFGIADELTVVAPGINGKMNEVQSAFGLLQLKYVDEAIAKRQKIDKCYREQLANTQGIFIPAGNANHKSNYSYFPILVGPDYKMSRDALYDHLKSHNILTRRYFYPLLSNLNMYKNMSGANKETLPVANQIAEQVLCLPIYPDMTSAELSTIIELITA</sequence>
<proteinExistence type="inferred from homology"/>
<dbReference type="Proteomes" id="UP000192573">
    <property type="component" value="Unassembled WGS sequence"/>
</dbReference>
<evidence type="ECO:0000256" key="5">
    <source>
        <dbReference type="RuleBase" id="RU004508"/>
    </source>
</evidence>
<evidence type="ECO:0000256" key="1">
    <source>
        <dbReference type="ARBA" id="ARBA00022898"/>
    </source>
</evidence>
<dbReference type="GO" id="GO:0030170">
    <property type="term" value="F:pyridoxal phosphate binding"/>
    <property type="evidence" value="ECO:0007669"/>
    <property type="project" value="TreeGrafter"/>
</dbReference>
<evidence type="ECO:0000313" key="6">
    <source>
        <dbReference type="EMBL" id="OQM40222.1"/>
    </source>
</evidence>
<dbReference type="PANTHER" id="PTHR30244:SF9">
    <property type="entry name" value="PROTEIN RV3402C"/>
    <property type="match status" value="1"/>
</dbReference>
<dbReference type="InterPro" id="IPR000653">
    <property type="entry name" value="DegT/StrS_aminotransferase"/>
</dbReference>
<dbReference type="Gene3D" id="3.40.640.10">
    <property type="entry name" value="Type I PLP-dependent aspartate aminotransferase-like (Major domain)"/>
    <property type="match status" value="1"/>
</dbReference>
<comment type="caution">
    <text evidence="6">The sequence shown here is derived from an EMBL/GenBank/DDBJ whole genome shotgun (WGS) entry which is preliminary data.</text>
</comment>
<evidence type="ECO:0000256" key="2">
    <source>
        <dbReference type="ARBA" id="ARBA00037999"/>
    </source>
</evidence>